<dbReference type="Proteomes" id="UP001638015">
    <property type="component" value="Unassembled WGS sequence"/>
</dbReference>
<reference evidence="2 3" key="1">
    <citation type="journal article" date="2025" name="Anaerobe">
        <title>Description of Anaerococcus kampingiae sp. nov., Anaerococcus groningensis sp. nov., Anaerococcus martiniensis sp. nov., and Anaerococcus cruorum sp. nov., isolated from human clinical specimens.</title>
        <authorList>
            <person name="Boiten K.E."/>
            <person name="Meijer J."/>
            <person name="van Wezel E.M."/>
            <person name="Veloo A.C.M."/>
        </authorList>
    </citation>
    <scope>NUCLEOTIDE SEQUENCE [LARGE SCALE GENOMIC DNA]</scope>
    <source>
        <strain evidence="2 3">ENR1039</strain>
    </source>
</reference>
<dbReference type="EMBL" id="JBGMEH010000007">
    <property type="protein sequence ID" value="MFO3716519.1"/>
    <property type="molecule type" value="Genomic_DNA"/>
</dbReference>
<dbReference type="InterPro" id="IPR019897">
    <property type="entry name" value="RidA_CS"/>
</dbReference>
<sequence>MKSFHTDKAPAAVGPYVQAIGTEEFVFTSGQIPLNPETGELVTEISAAARQSLNNIKAILEEAGSSLDKVIKCTVFLADINDFAAVNEVYKEFFSDHKPARSAIQVAALPLGAAVEIEAIASL</sequence>
<keyword evidence="3" id="KW-1185">Reference proteome</keyword>
<dbReference type="NCBIfam" id="TIGR00004">
    <property type="entry name" value="Rid family detoxifying hydrolase"/>
    <property type="match status" value="1"/>
</dbReference>
<proteinExistence type="inferred from homology"/>
<dbReference type="InterPro" id="IPR006175">
    <property type="entry name" value="YjgF/YER057c/UK114"/>
</dbReference>
<evidence type="ECO:0000313" key="2">
    <source>
        <dbReference type="EMBL" id="MFO3716519.1"/>
    </source>
</evidence>
<dbReference type="CDD" id="cd00448">
    <property type="entry name" value="YjgF_YER057c_UK114_family"/>
    <property type="match status" value="1"/>
</dbReference>
<dbReference type="InterPro" id="IPR006056">
    <property type="entry name" value="RidA"/>
</dbReference>
<evidence type="ECO:0000256" key="1">
    <source>
        <dbReference type="ARBA" id="ARBA00010552"/>
    </source>
</evidence>
<dbReference type="Gene3D" id="3.30.1330.40">
    <property type="entry name" value="RutC-like"/>
    <property type="match status" value="1"/>
</dbReference>
<dbReference type="PANTHER" id="PTHR11803">
    <property type="entry name" value="2-IMINOBUTANOATE/2-IMINOPROPANOATE DEAMINASE RIDA"/>
    <property type="match status" value="1"/>
</dbReference>
<dbReference type="SUPFAM" id="SSF55298">
    <property type="entry name" value="YjgF-like"/>
    <property type="match status" value="1"/>
</dbReference>
<dbReference type="PANTHER" id="PTHR11803:SF58">
    <property type="entry name" value="PROTEIN HMF1-RELATED"/>
    <property type="match status" value="1"/>
</dbReference>
<gene>
    <name evidence="2" type="ORF">ACCQ40_06985</name>
</gene>
<accession>A0ABW9MXK6</accession>
<protein>
    <submittedName>
        <fullName evidence="2">RidA family protein</fullName>
    </submittedName>
</protein>
<dbReference type="Pfam" id="PF01042">
    <property type="entry name" value="Ribonuc_L-PSP"/>
    <property type="match status" value="1"/>
</dbReference>
<dbReference type="PROSITE" id="PS01094">
    <property type="entry name" value="UPF0076"/>
    <property type="match status" value="1"/>
</dbReference>
<comment type="caution">
    <text evidence="2">The sequence shown here is derived from an EMBL/GenBank/DDBJ whole genome shotgun (WGS) entry which is preliminary data.</text>
</comment>
<evidence type="ECO:0000313" key="3">
    <source>
        <dbReference type="Proteomes" id="UP001638015"/>
    </source>
</evidence>
<organism evidence="2 3">
    <name type="scientific">Anaerococcus cruorum</name>
    <dbReference type="NCBI Taxonomy" id="3115617"/>
    <lineage>
        <taxon>Bacteria</taxon>
        <taxon>Bacillati</taxon>
        <taxon>Bacillota</taxon>
        <taxon>Tissierellia</taxon>
        <taxon>Tissierellales</taxon>
        <taxon>Peptoniphilaceae</taxon>
        <taxon>Anaerococcus</taxon>
    </lineage>
</organism>
<dbReference type="RefSeq" id="WP_394011238.1">
    <property type="nucleotide sequence ID" value="NZ_JBGMEH010000007.1"/>
</dbReference>
<name>A0ABW9MXK6_9FIRM</name>
<dbReference type="InterPro" id="IPR035959">
    <property type="entry name" value="RutC-like_sf"/>
</dbReference>
<comment type="similarity">
    <text evidence="1">Belongs to the RutC family.</text>
</comment>